<dbReference type="RefSeq" id="WP_343854599.1">
    <property type="nucleotide sequence ID" value="NZ_BAAAFI010000048.1"/>
</dbReference>
<dbReference type="InterPro" id="IPR011004">
    <property type="entry name" value="Trimer_LpxA-like_sf"/>
</dbReference>
<evidence type="ECO:0000256" key="2">
    <source>
        <dbReference type="ARBA" id="ARBA00022679"/>
    </source>
</evidence>
<proteinExistence type="inferred from homology"/>
<keyword evidence="3" id="KW-0677">Repeat</keyword>
<dbReference type="Proteomes" id="UP001500469">
    <property type="component" value="Unassembled WGS sequence"/>
</dbReference>
<reference evidence="5" key="1">
    <citation type="journal article" date="2019" name="Int. J. Syst. Evol. Microbiol.">
        <title>The Global Catalogue of Microorganisms (GCM) 10K type strain sequencing project: providing services to taxonomists for standard genome sequencing and annotation.</title>
        <authorList>
            <consortium name="The Broad Institute Genomics Platform"/>
            <consortium name="The Broad Institute Genome Sequencing Center for Infectious Disease"/>
            <person name="Wu L."/>
            <person name="Ma J."/>
        </authorList>
    </citation>
    <scope>NUCLEOTIDE SEQUENCE [LARGE SCALE GENOMIC DNA]</scope>
    <source>
        <strain evidence="5">JCM 16112</strain>
    </source>
</reference>
<dbReference type="InterPro" id="IPR018357">
    <property type="entry name" value="Hexapep_transf_CS"/>
</dbReference>
<accession>A0ABP3YL36</accession>
<evidence type="ECO:0000313" key="5">
    <source>
        <dbReference type="Proteomes" id="UP001500469"/>
    </source>
</evidence>
<dbReference type="EMBL" id="BAAAFI010000048">
    <property type="protein sequence ID" value="GAA0880971.1"/>
    <property type="molecule type" value="Genomic_DNA"/>
</dbReference>
<keyword evidence="5" id="KW-1185">Reference proteome</keyword>
<protein>
    <submittedName>
        <fullName evidence="4">Acetyltransferase</fullName>
    </submittedName>
</protein>
<evidence type="ECO:0000256" key="1">
    <source>
        <dbReference type="ARBA" id="ARBA00007274"/>
    </source>
</evidence>
<gene>
    <name evidence="4" type="ORF">GCM10009119_39410</name>
</gene>
<dbReference type="SUPFAM" id="SSF51161">
    <property type="entry name" value="Trimeric LpxA-like enzymes"/>
    <property type="match status" value="1"/>
</dbReference>
<dbReference type="PROSITE" id="PS00101">
    <property type="entry name" value="HEXAPEP_TRANSFERASES"/>
    <property type="match status" value="1"/>
</dbReference>
<keyword evidence="2" id="KW-0808">Transferase</keyword>
<comment type="similarity">
    <text evidence="1">Belongs to the transferase hexapeptide repeat family.</text>
</comment>
<organism evidence="4 5">
    <name type="scientific">Algoriphagus jejuensis</name>
    <dbReference type="NCBI Taxonomy" id="419934"/>
    <lineage>
        <taxon>Bacteria</taxon>
        <taxon>Pseudomonadati</taxon>
        <taxon>Bacteroidota</taxon>
        <taxon>Cytophagia</taxon>
        <taxon>Cytophagales</taxon>
        <taxon>Cyclobacteriaceae</taxon>
        <taxon>Algoriphagus</taxon>
    </lineage>
</organism>
<evidence type="ECO:0000313" key="4">
    <source>
        <dbReference type="EMBL" id="GAA0880971.1"/>
    </source>
</evidence>
<dbReference type="Gene3D" id="2.160.10.10">
    <property type="entry name" value="Hexapeptide repeat proteins"/>
    <property type="match status" value="1"/>
</dbReference>
<dbReference type="InterPro" id="IPR050179">
    <property type="entry name" value="Trans_hexapeptide_repeat"/>
</dbReference>
<dbReference type="PANTHER" id="PTHR43300:SF7">
    <property type="entry name" value="UDP-N-ACETYLBACILLOSAMINE N-ACETYLTRANSFERASE"/>
    <property type="match status" value="1"/>
</dbReference>
<dbReference type="PANTHER" id="PTHR43300">
    <property type="entry name" value="ACETYLTRANSFERASE"/>
    <property type="match status" value="1"/>
</dbReference>
<name>A0ABP3YL36_9BACT</name>
<comment type="caution">
    <text evidence="4">The sequence shown here is derived from an EMBL/GenBank/DDBJ whole genome shotgun (WGS) entry which is preliminary data.</text>
</comment>
<sequence>MNLIIAGANKLGEYLVSNYSQFRLNHTLVGFVDDDPKLQGKTYAGLPVLGRIDAVMEIDKVALVIALTSPSQKIDIVRRLLYHPSLTFPNLFSSKAWVSRDCIFGRGNLILEGSLINFGTQIGNFNTLGENCSIGHESVISDYSYLCESVQVGGYSFLEDSEIIGKGVVISQGVRIGRDTEIGEGSRVETDLPNESHVKNKP</sequence>
<evidence type="ECO:0000256" key="3">
    <source>
        <dbReference type="ARBA" id="ARBA00022737"/>
    </source>
</evidence>
<dbReference type="Gene3D" id="3.40.50.720">
    <property type="entry name" value="NAD(P)-binding Rossmann-like Domain"/>
    <property type="match status" value="1"/>
</dbReference>